<feature type="transmembrane region" description="Helical" evidence="7">
    <location>
        <begin position="394"/>
        <end position="414"/>
    </location>
</feature>
<feature type="transmembrane region" description="Helical" evidence="7">
    <location>
        <begin position="338"/>
        <end position="359"/>
    </location>
</feature>
<organism evidence="10 11">
    <name type="scientific">Bradyrhizobium frederickii</name>
    <dbReference type="NCBI Taxonomy" id="2560054"/>
    <lineage>
        <taxon>Bacteria</taxon>
        <taxon>Pseudomonadati</taxon>
        <taxon>Pseudomonadota</taxon>
        <taxon>Alphaproteobacteria</taxon>
        <taxon>Hyphomicrobiales</taxon>
        <taxon>Nitrobacteraceae</taxon>
        <taxon>Bradyrhizobium</taxon>
    </lineage>
</organism>
<dbReference type="GO" id="GO:0008137">
    <property type="term" value="F:NADH dehydrogenase (ubiquinone) activity"/>
    <property type="evidence" value="ECO:0007669"/>
    <property type="project" value="InterPro"/>
</dbReference>
<dbReference type="InterPro" id="IPR001750">
    <property type="entry name" value="ND/Mrp_TM"/>
</dbReference>
<dbReference type="Pfam" id="PF00361">
    <property type="entry name" value="Proton_antipo_M"/>
    <property type="match status" value="1"/>
</dbReference>
<keyword evidence="3 7" id="KW-1133">Transmembrane helix</keyword>
<feature type="transmembrane region" description="Helical" evidence="7">
    <location>
        <begin position="435"/>
        <end position="455"/>
    </location>
</feature>
<feature type="transmembrane region" description="Helical" evidence="7">
    <location>
        <begin position="516"/>
        <end position="536"/>
    </location>
</feature>
<keyword evidence="4 7" id="KW-0472">Membrane</keyword>
<feature type="transmembrane region" description="Helical" evidence="7">
    <location>
        <begin position="191"/>
        <end position="210"/>
    </location>
</feature>
<dbReference type="RefSeq" id="WP_135164385.1">
    <property type="nucleotide sequence ID" value="NZ_SPQS01000008.1"/>
</dbReference>
<evidence type="ECO:0000256" key="6">
    <source>
        <dbReference type="SAM" id="MobiDB-lite"/>
    </source>
</evidence>
<dbReference type="InterPro" id="IPR003945">
    <property type="entry name" value="NU5C-like"/>
</dbReference>
<dbReference type="Proteomes" id="UP000297700">
    <property type="component" value="Unassembled WGS sequence"/>
</dbReference>
<proteinExistence type="predicted"/>
<dbReference type="PRINTS" id="PR01435">
    <property type="entry name" value="NPOXDRDTASE5"/>
</dbReference>
<sequence length="696" mass="76623">MVQAIVFLPLLGAILAGLIALVGAHARNPSGDEVEHHGDHGHGAHASTAHDVHGHGEHGHDEHGHDDHGHGPAEPPAAGSRAAELITTGLLFVSAALSWMTLVDVGFMHHDARIQLMPWIFSGDLQVWWTLRVDTLTAVMLVVVTTVSSLVHLYSIGYMDEDPNRPRFFGYLSLFTFAMLMLVTADNLVQLFFGWEGVGLASYLLIGFWYQKPSANAAAIKAFVVNRVGDFGFALGIFAVFMLVGSTDFETIFHAAPGLTGKTINFLGWHADALTLTCLLLFMGAMGKSAQFLLHTWLPDAMEGPTPVSALIHAATMVTAGVFMVARLSPLFELAPTAQAVVMFFGATTAFFAATIGLVQNDIKRIVAYSTCSQLGYMFVAMGAGAYSVGMFHLFTHAFFKALLFLGSGSVIYAMHHEQDIRNMGGLWKKIPYTYAVMVVGTLALTGFPLTAGYFSKDAIIEAAYASHNPFGVYGFLMTIVAAGLTSFYSWRLIFKTFHGEPHDEHHYEAAHEAPLWILVPIGVLAVGSFVAGFPFKELFAGHGVEEFFRESVKMNPHIIEEMHHIPQTIAFLPTVMMVLGFLVSYLFYIRRPYLPVELAKTQPMLYQFLLNKWYFDELYDIIFVRPAKWIGYQLWKKGDGFIIDGFGPDGVSARVLDVTRNVVKIQTGYLYHYAFAMLIGAAGLITWFMFGFGGQ</sequence>
<feature type="region of interest" description="Disordered" evidence="6">
    <location>
        <begin position="30"/>
        <end position="79"/>
    </location>
</feature>
<dbReference type="NCBIfam" id="NF005141">
    <property type="entry name" value="PRK06590.1"/>
    <property type="match status" value="1"/>
</dbReference>
<dbReference type="PRINTS" id="PR01434">
    <property type="entry name" value="NADHDHGNASE5"/>
</dbReference>
<evidence type="ECO:0000259" key="8">
    <source>
        <dbReference type="Pfam" id="PF00361"/>
    </source>
</evidence>
<evidence type="ECO:0000256" key="7">
    <source>
        <dbReference type="SAM" id="Phobius"/>
    </source>
</evidence>
<feature type="transmembrane region" description="Helical" evidence="7">
    <location>
        <begin position="231"/>
        <end position="247"/>
    </location>
</feature>
<evidence type="ECO:0000256" key="4">
    <source>
        <dbReference type="ARBA" id="ARBA00023136"/>
    </source>
</evidence>
<dbReference type="GO" id="GO:0015990">
    <property type="term" value="P:electron transport coupled proton transport"/>
    <property type="evidence" value="ECO:0007669"/>
    <property type="project" value="TreeGrafter"/>
</dbReference>
<evidence type="ECO:0000259" key="9">
    <source>
        <dbReference type="Pfam" id="PF00662"/>
    </source>
</evidence>
<dbReference type="AlphaFoldDB" id="A0A4Y9P975"/>
<feature type="transmembrane region" description="Helical" evidence="7">
    <location>
        <begin position="267"/>
        <end position="287"/>
    </location>
</feature>
<name>A0A4Y9P975_9BRAD</name>
<comment type="caution">
    <text evidence="10">The sequence shown here is derived from an EMBL/GenBank/DDBJ whole genome shotgun (WGS) entry which is preliminary data.</text>
</comment>
<feature type="domain" description="NADH:quinone oxidoreductase/Mrp antiporter transmembrane" evidence="8">
    <location>
        <begin position="185"/>
        <end position="478"/>
    </location>
</feature>
<evidence type="ECO:0000313" key="10">
    <source>
        <dbReference type="EMBL" id="TFV75233.1"/>
    </source>
</evidence>
<gene>
    <name evidence="10" type="primary">nuoL</name>
    <name evidence="10" type="ORF">E4K64_16115</name>
</gene>
<dbReference type="EMBL" id="SPQS01000008">
    <property type="protein sequence ID" value="TFV75233.1"/>
    <property type="molecule type" value="Genomic_DNA"/>
</dbReference>
<evidence type="ECO:0000256" key="5">
    <source>
        <dbReference type="RuleBase" id="RU000320"/>
    </source>
</evidence>
<feature type="transmembrane region" description="Helical" evidence="7">
    <location>
        <begin position="137"/>
        <end position="156"/>
    </location>
</feature>
<dbReference type="Gene3D" id="1.20.5.2700">
    <property type="match status" value="1"/>
</dbReference>
<feature type="transmembrane region" description="Helical" evidence="7">
    <location>
        <begin position="671"/>
        <end position="691"/>
    </location>
</feature>
<dbReference type="InterPro" id="IPR018393">
    <property type="entry name" value="NADHpl_OxRdtase_5_subgr"/>
</dbReference>
<dbReference type="Pfam" id="PF00662">
    <property type="entry name" value="Proton_antipo_N"/>
    <property type="match status" value="1"/>
</dbReference>
<dbReference type="GO" id="GO:0003954">
    <property type="term" value="F:NADH dehydrogenase activity"/>
    <property type="evidence" value="ECO:0007669"/>
    <property type="project" value="TreeGrafter"/>
</dbReference>
<feature type="domain" description="NADH-Ubiquinone oxidoreductase (complex I) chain 5 N-terminal" evidence="9">
    <location>
        <begin position="119"/>
        <end position="169"/>
    </location>
</feature>
<feature type="transmembrane region" description="Helical" evidence="7">
    <location>
        <begin position="168"/>
        <end position="185"/>
    </location>
</feature>
<reference evidence="10 11" key="1">
    <citation type="submission" date="2019-03" db="EMBL/GenBank/DDBJ databases">
        <title>Bradyrhizobium strains diversity.</title>
        <authorList>
            <person name="Urquiaga M.C.O."/>
            <person name="Hungria M."/>
            <person name="Delamuta J.R.M."/>
            <person name="Klepa M.S."/>
        </authorList>
    </citation>
    <scope>NUCLEOTIDE SEQUENCE [LARGE SCALE GENOMIC DNA]</scope>
    <source>
        <strain evidence="10 11">CNPSo 3426</strain>
    </source>
</reference>
<evidence type="ECO:0000313" key="11">
    <source>
        <dbReference type="Proteomes" id="UP000297700"/>
    </source>
</evidence>
<dbReference type="GO" id="GO:0042773">
    <property type="term" value="P:ATP synthesis coupled electron transport"/>
    <property type="evidence" value="ECO:0007669"/>
    <property type="project" value="InterPro"/>
</dbReference>
<dbReference type="PANTHER" id="PTHR42829">
    <property type="entry name" value="NADH-UBIQUINONE OXIDOREDUCTASE CHAIN 5"/>
    <property type="match status" value="1"/>
</dbReference>
<feature type="compositionally biased region" description="Basic and acidic residues" evidence="6">
    <location>
        <begin position="33"/>
        <end position="71"/>
    </location>
</feature>
<feature type="transmembrane region" description="Helical" evidence="7">
    <location>
        <begin position="366"/>
        <end position="388"/>
    </location>
</feature>
<evidence type="ECO:0000256" key="1">
    <source>
        <dbReference type="ARBA" id="ARBA00004127"/>
    </source>
</evidence>
<accession>A0A4Y9P975</accession>
<comment type="subcellular location">
    <subcellularLocation>
        <location evidence="1">Endomembrane system</location>
        <topology evidence="1">Multi-pass membrane protein</topology>
    </subcellularLocation>
    <subcellularLocation>
        <location evidence="5">Membrane</location>
        <topology evidence="5">Multi-pass membrane protein</topology>
    </subcellularLocation>
</comment>
<dbReference type="GO" id="GO:0012505">
    <property type="term" value="C:endomembrane system"/>
    <property type="evidence" value="ECO:0007669"/>
    <property type="project" value="UniProtKB-SubCell"/>
</dbReference>
<feature type="transmembrane region" description="Helical" evidence="7">
    <location>
        <begin position="570"/>
        <end position="589"/>
    </location>
</feature>
<evidence type="ECO:0000256" key="2">
    <source>
        <dbReference type="ARBA" id="ARBA00022692"/>
    </source>
</evidence>
<dbReference type="GO" id="GO:0016020">
    <property type="term" value="C:membrane"/>
    <property type="evidence" value="ECO:0007669"/>
    <property type="project" value="UniProtKB-SubCell"/>
</dbReference>
<feature type="transmembrane region" description="Helical" evidence="7">
    <location>
        <begin position="308"/>
        <end position="326"/>
    </location>
</feature>
<dbReference type="PANTHER" id="PTHR42829:SF2">
    <property type="entry name" value="NADH-UBIQUINONE OXIDOREDUCTASE CHAIN 5"/>
    <property type="match status" value="1"/>
</dbReference>
<evidence type="ECO:0000256" key="3">
    <source>
        <dbReference type="ARBA" id="ARBA00022989"/>
    </source>
</evidence>
<feature type="transmembrane region" description="Helical" evidence="7">
    <location>
        <begin position="85"/>
        <end position="107"/>
    </location>
</feature>
<keyword evidence="2 5" id="KW-0812">Transmembrane</keyword>
<dbReference type="NCBIfam" id="TIGR01974">
    <property type="entry name" value="NDH_I_L"/>
    <property type="match status" value="1"/>
</dbReference>
<feature type="transmembrane region" description="Helical" evidence="7">
    <location>
        <begin position="475"/>
        <end position="495"/>
    </location>
</feature>
<protein>
    <submittedName>
        <fullName evidence="10">NADH-quinone oxidoreductase subunit L</fullName>
    </submittedName>
</protein>
<dbReference type="InterPro" id="IPR001516">
    <property type="entry name" value="Proton_antipo_N"/>
</dbReference>